<name>A0AAV4FLQ2_9GAST</name>
<dbReference type="Proteomes" id="UP000762676">
    <property type="component" value="Unassembled WGS sequence"/>
</dbReference>
<evidence type="ECO:0000313" key="1">
    <source>
        <dbReference type="EMBL" id="GFR74233.1"/>
    </source>
</evidence>
<dbReference type="SUPFAM" id="SSF51206">
    <property type="entry name" value="cAMP-binding domain-like"/>
    <property type="match status" value="1"/>
</dbReference>
<comment type="caution">
    <text evidence="1">The sequence shown here is derived from an EMBL/GenBank/DDBJ whole genome shotgun (WGS) entry which is preliminary data.</text>
</comment>
<dbReference type="AlphaFoldDB" id="A0AAV4FLQ2"/>
<proteinExistence type="predicted"/>
<accession>A0AAV4FLQ2</accession>
<evidence type="ECO:0000313" key="2">
    <source>
        <dbReference type="Proteomes" id="UP000762676"/>
    </source>
</evidence>
<reference evidence="1 2" key="1">
    <citation type="journal article" date="2021" name="Elife">
        <title>Chloroplast acquisition without the gene transfer in kleptoplastic sea slugs, Plakobranchus ocellatus.</title>
        <authorList>
            <person name="Maeda T."/>
            <person name="Takahashi S."/>
            <person name="Yoshida T."/>
            <person name="Shimamura S."/>
            <person name="Takaki Y."/>
            <person name="Nagai Y."/>
            <person name="Toyoda A."/>
            <person name="Suzuki Y."/>
            <person name="Arimoto A."/>
            <person name="Ishii H."/>
            <person name="Satoh N."/>
            <person name="Nishiyama T."/>
            <person name="Hasebe M."/>
            <person name="Maruyama T."/>
            <person name="Minagawa J."/>
            <person name="Obokata J."/>
            <person name="Shigenobu S."/>
        </authorList>
    </citation>
    <scope>NUCLEOTIDE SEQUENCE [LARGE SCALE GENOMIC DNA]</scope>
</reference>
<dbReference type="InterPro" id="IPR014710">
    <property type="entry name" value="RmlC-like_jellyroll"/>
</dbReference>
<dbReference type="EMBL" id="BMAT01011510">
    <property type="protein sequence ID" value="GFR74233.1"/>
    <property type="molecule type" value="Genomic_DNA"/>
</dbReference>
<dbReference type="Gene3D" id="2.60.120.10">
    <property type="entry name" value="Jelly Rolls"/>
    <property type="match status" value="1"/>
</dbReference>
<gene>
    <name evidence="1" type="ORF">ElyMa_005750400</name>
</gene>
<keyword evidence="2" id="KW-1185">Reference proteome</keyword>
<dbReference type="InterPro" id="IPR018490">
    <property type="entry name" value="cNMP-bd_dom_sf"/>
</dbReference>
<organism evidence="1 2">
    <name type="scientific">Elysia marginata</name>
    <dbReference type="NCBI Taxonomy" id="1093978"/>
    <lineage>
        <taxon>Eukaryota</taxon>
        <taxon>Metazoa</taxon>
        <taxon>Spiralia</taxon>
        <taxon>Lophotrochozoa</taxon>
        <taxon>Mollusca</taxon>
        <taxon>Gastropoda</taxon>
        <taxon>Heterobranchia</taxon>
        <taxon>Euthyneura</taxon>
        <taxon>Panpulmonata</taxon>
        <taxon>Sacoglossa</taxon>
        <taxon>Placobranchoidea</taxon>
        <taxon>Plakobranchidae</taxon>
        <taxon>Elysia</taxon>
    </lineage>
</organism>
<protein>
    <submittedName>
        <fullName evidence="1">cAMP-dependent protein kinase regulatory subunit</fullName>
    </submittedName>
</protein>
<sequence length="109" mass="13139">MSLLYDKVVNIINKPPEKRLDPEIEQILPWFRKRSDLFNSLHADIVRDIVKNCRFEPIDKNQVIIRQMEKGDRYRCGLTRPLCLSDSFIHFYINHLKLVSLYCFSFPYY</sequence>